<dbReference type="InterPro" id="IPR018720">
    <property type="entry name" value="DUF2249"/>
</dbReference>
<comment type="caution">
    <text evidence="2">The sequence shown here is derived from an EMBL/GenBank/DDBJ whole genome shotgun (WGS) entry which is preliminary data.</text>
</comment>
<gene>
    <name evidence="2" type="ORF">BKA02_000864</name>
</gene>
<evidence type="ECO:0000313" key="3">
    <source>
        <dbReference type="Proteomes" id="UP000552045"/>
    </source>
</evidence>
<proteinExistence type="predicted"/>
<dbReference type="Gene3D" id="2.60.120.10">
    <property type="entry name" value="Jelly Rolls"/>
    <property type="match status" value="1"/>
</dbReference>
<dbReference type="InterPro" id="IPR011051">
    <property type="entry name" value="RmlC_Cupin_sf"/>
</dbReference>
<dbReference type="InterPro" id="IPR014710">
    <property type="entry name" value="RmlC-like_jellyroll"/>
</dbReference>
<evidence type="ECO:0000313" key="2">
    <source>
        <dbReference type="EMBL" id="NYD53809.1"/>
    </source>
</evidence>
<dbReference type="SUPFAM" id="SSF51182">
    <property type="entry name" value="RmlC-like cupins"/>
    <property type="match status" value="1"/>
</dbReference>
<protein>
    <submittedName>
        <fullName evidence="2">Uncharacterized protein (DUF2249 family)/quercetin dioxygenase-like cupin family protein</fullName>
    </submittedName>
</protein>
<evidence type="ECO:0000259" key="1">
    <source>
        <dbReference type="Pfam" id="PF10006"/>
    </source>
</evidence>
<feature type="domain" description="DUF2249" evidence="1">
    <location>
        <begin position="27"/>
        <end position="96"/>
    </location>
</feature>
<accession>A0A7Y9EU26</accession>
<name>A0A7Y9EU26_9MICO</name>
<keyword evidence="2" id="KW-0223">Dioxygenase</keyword>
<organism evidence="2 3">
    <name type="scientific">Microbacterium pseudoresistens</name>
    <dbReference type="NCBI Taxonomy" id="640634"/>
    <lineage>
        <taxon>Bacteria</taxon>
        <taxon>Bacillati</taxon>
        <taxon>Actinomycetota</taxon>
        <taxon>Actinomycetes</taxon>
        <taxon>Micrococcales</taxon>
        <taxon>Microbacteriaceae</taxon>
        <taxon>Microbacterium</taxon>
    </lineage>
</organism>
<reference evidence="2 3" key="1">
    <citation type="submission" date="2020-07" db="EMBL/GenBank/DDBJ databases">
        <title>Sequencing the genomes of 1000 actinobacteria strains.</title>
        <authorList>
            <person name="Klenk H.-P."/>
        </authorList>
    </citation>
    <scope>NUCLEOTIDE SEQUENCE [LARGE SCALE GENOMIC DNA]</scope>
    <source>
        <strain evidence="2 3">DSM 22185</strain>
    </source>
</reference>
<keyword evidence="2" id="KW-0560">Oxidoreductase</keyword>
<dbReference type="AlphaFoldDB" id="A0A7Y9EU26"/>
<keyword evidence="3" id="KW-1185">Reference proteome</keyword>
<dbReference type="Proteomes" id="UP000552045">
    <property type="component" value="Unassembled WGS sequence"/>
</dbReference>
<dbReference type="Pfam" id="PF10006">
    <property type="entry name" value="DUF2249"/>
    <property type="match status" value="1"/>
</dbReference>
<dbReference type="EMBL" id="JACCBH010000001">
    <property type="protein sequence ID" value="NYD53809.1"/>
    <property type="molecule type" value="Genomic_DNA"/>
</dbReference>
<dbReference type="RefSeq" id="WP_246285970.1">
    <property type="nucleotide sequence ID" value="NZ_BAABLC010000007.1"/>
</dbReference>
<sequence>MRHRTGAAAYVGGEQRREELMAGDTRIDVRDTPKPQRHALILEAFDRLAAGDSILLTNDHEPRHLREDFERELPGSFGWESLGPDEDGSWQVRITKTTRAPLPRLVADTNALFADLDPSSAGSVWQLTPARRDLDANIIALPAGDAIDTHDGPGLDVLFVVLSGSGTLGTETGEIALAPGAVVWLPPRSQRRIDAGAEGLRYLTVHHRKPTLSITPRP</sequence>
<dbReference type="GO" id="GO:0051213">
    <property type="term" value="F:dioxygenase activity"/>
    <property type="evidence" value="ECO:0007669"/>
    <property type="project" value="UniProtKB-KW"/>
</dbReference>